<evidence type="ECO:0000313" key="2">
    <source>
        <dbReference type="Proteomes" id="UP000034798"/>
    </source>
</evidence>
<dbReference type="EMBL" id="LBQZ01000002">
    <property type="protein sequence ID" value="KKP89586.1"/>
    <property type="molecule type" value="Genomic_DNA"/>
</dbReference>
<accession>A0A0G0DLB5</accession>
<evidence type="ECO:0000313" key="1">
    <source>
        <dbReference type="EMBL" id="KKP89586.1"/>
    </source>
</evidence>
<gene>
    <name evidence="1" type="ORF">UR91_C0002G0014</name>
</gene>
<dbReference type="InterPro" id="IPR027417">
    <property type="entry name" value="P-loop_NTPase"/>
</dbReference>
<dbReference type="Pfam" id="PF13177">
    <property type="entry name" value="DNA_pol3_delta2"/>
    <property type="match status" value="1"/>
</dbReference>
<evidence type="ECO:0008006" key="3">
    <source>
        <dbReference type="Google" id="ProtNLM"/>
    </source>
</evidence>
<sequence length="240" mass="27615">MNLARHLNKDNLHHAYLIEGDREKVVPEILEFCESLDIKTSGNPDFCHISIDNFKIDEAFDLRSMSTNKAFSSFKKVFVISVNSFSLDAQNVLLKMFEEPIENTHFFLVVPDINTLLKTLVSRFYLIKAAPTLEEVGAPTENVGEKFINMPLQRRIDFIKELLPKKEEESEEEISIESNRSKALKLLNTLESVLHSKMSRMPLDTRIFEHIFKVREFLRMPGSSAKTLMESVALIIPEKL</sequence>
<protein>
    <recommendedName>
        <fullName evidence="3">Polymerase III subunit delta protein</fullName>
    </recommendedName>
</protein>
<proteinExistence type="predicted"/>
<reference evidence="1 2" key="1">
    <citation type="journal article" date="2015" name="Nature">
        <title>rRNA introns, odd ribosomes, and small enigmatic genomes across a large radiation of phyla.</title>
        <authorList>
            <person name="Brown C.T."/>
            <person name="Hug L.A."/>
            <person name="Thomas B.C."/>
            <person name="Sharon I."/>
            <person name="Castelle C.J."/>
            <person name="Singh A."/>
            <person name="Wilkins M.J."/>
            <person name="Williams K.H."/>
            <person name="Banfield J.F."/>
        </authorList>
    </citation>
    <scope>NUCLEOTIDE SEQUENCE [LARGE SCALE GENOMIC DNA]</scope>
</reference>
<name>A0A0G0DLB5_9BACT</name>
<comment type="caution">
    <text evidence="1">The sequence shown here is derived from an EMBL/GenBank/DDBJ whole genome shotgun (WGS) entry which is preliminary data.</text>
</comment>
<dbReference type="Proteomes" id="UP000034798">
    <property type="component" value="Unassembled WGS sequence"/>
</dbReference>
<organism evidence="1 2">
    <name type="scientific">Candidatus Nomurabacteria bacterium GW2011_GWC2_35_8</name>
    <dbReference type="NCBI Taxonomy" id="1618752"/>
    <lineage>
        <taxon>Bacteria</taxon>
        <taxon>Candidatus Nomuraibacteriota</taxon>
    </lineage>
</organism>
<dbReference type="Gene3D" id="3.40.50.300">
    <property type="entry name" value="P-loop containing nucleotide triphosphate hydrolases"/>
    <property type="match status" value="1"/>
</dbReference>
<dbReference type="AlphaFoldDB" id="A0A0G0DLB5"/>
<dbReference type="SUPFAM" id="SSF52540">
    <property type="entry name" value="P-loop containing nucleoside triphosphate hydrolases"/>
    <property type="match status" value="1"/>
</dbReference>